<reference evidence="2 3" key="1">
    <citation type="submission" date="2021-03" db="EMBL/GenBank/DDBJ databases">
        <authorList>
            <person name="Grouzdev D.S."/>
        </authorList>
    </citation>
    <scope>NUCLEOTIDE SEQUENCE [LARGE SCALE GENOMIC DNA]</scope>
    <source>
        <strain evidence="2 3">M50-1</strain>
    </source>
</reference>
<proteinExistence type="predicted"/>
<dbReference type="RefSeq" id="WP_167857547.1">
    <property type="nucleotide sequence ID" value="NZ_SIJK02000068.1"/>
</dbReference>
<dbReference type="InterPro" id="IPR001736">
    <property type="entry name" value="PLipase_D/transphosphatidylase"/>
</dbReference>
<comment type="caution">
    <text evidence="2">The sequence shown here is derived from an EMBL/GenBank/DDBJ whole genome shotgun (WGS) entry which is preliminary data.</text>
</comment>
<name>A0ABS4DG43_9CHLR</name>
<dbReference type="InterPro" id="IPR025202">
    <property type="entry name" value="PLD-like_dom"/>
</dbReference>
<dbReference type="PROSITE" id="PS50035">
    <property type="entry name" value="PLD"/>
    <property type="match status" value="1"/>
</dbReference>
<evidence type="ECO:0000313" key="2">
    <source>
        <dbReference type="EMBL" id="MBP1468414.1"/>
    </source>
</evidence>
<feature type="domain" description="PLD phosphodiesterase" evidence="1">
    <location>
        <begin position="196"/>
        <end position="223"/>
    </location>
</feature>
<dbReference type="Gene3D" id="3.30.870.10">
    <property type="entry name" value="Endonuclease Chain A"/>
    <property type="match status" value="1"/>
</dbReference>
<organism evidence="2 3">
    <name type="scientific">Candidatus Chloroploca mongolica</name>
    <dbReference type="NCBI Taxonomy" id="2528176"/>
    <lineage>
        <taxon>Bacteria</taxon>
        <taxon>Bacillati</taxon>
        <taxon>Chloroflexota</taxon>
        <taxon>Chloroflexia</taxon>
        <taxon>Chloroflexales</taxon>
        <taxon>Chloroflexineae</taxon>
        <taxon>Oscillochloridaceae</taxon>
        <taxon>Candidatus Chloroploca</taxon>
    </lineage>
</organism>
<accession>A0ABS4DG43</accession>
<dbReference type="SMART" id="SM00155">
    <property type="entry name" value="PLDc"/>
    <property type="match status" value="1"/>
</dbReference>
<sequence>MNDLLIDLPSDTRIKLIAALESGYLDLQPSVTRLRAALGRIEQAEALADALGAWHALGMSPRGAAAALRAIDRTVARQRKPDLVLSGLQIPGVFARDTRMVFAELLGSAERSVWLSSFVYVNGPKVFARLAQRMEERPELVVNLLLNIQRRWGDTTKSEHLVNAFAQTFWQQAWPGQRRPHVYYDPRSLDHDTPGDRAVLHAKAVVVDDEALFITSANLTEAASERNIEMGLLLRDRTMALTVVLYFQRLIASEHLRLLPG</sequence>
<dbReference type="NCBIfam" id="NF038319">
    <property type="entry name" value="DISARM_DrmC_I"/>
    <property type="match status" value="1"/>
</dbReference>
<protein>
    <submittedName>
        <fullName evidence="2">DISARM system phospholipase D-like protein DrmC</fullName>
    </submittedName>
</protein>
<evidence type="ECO:0000313" key="3">
    <source>
        <dbReference type="Proteomes" id="UP001193081"/>
    </source>
</evidence>
<keyword evidence="3" id="KW-1185">Reference proteome</keyword>
<dbReference type="Pfam" id="PF13091">
    <property type="entry name" value="PLDc_2"/>
    <property type="match status" value="1"/>
</dbReference>
<gene>
    <name evidence="2" type="primary">drmC</name>
    <name evidence="2" type="ORF">EYB53_022065</name>
</gene>
<dbReference type="Proteomes" id="UP001193081">
    <property type="component" value="Unassembled WGS sequence"/>
</dbReference>
<dbReference type="InterPro" id="IPR047955">
    <property type="entry name" value="DrmC-like"/>
</dbReference>
<dbReference type="EMBL" id="SIJK02000068">
    <property type="protein sequence ID" value="MBP1468414.1"/>
    <property type="molecule type" value="Genomic_DNA"/>
</dbReference>
<dbReference type="SUPFAM" id="SSF56024">
    <property type="entry name" value="Phospholipase D/nuclease"/>
    <property type="match status" value="1"/>
</dbReference>
<evidence type="ECO:0000259" key="1">
    <source>
        <dbReference type="PROSITE" id="PS50035"/>
    </source>
</evidence>